<evidence type="ECO:0000313" key="1">
    <source>
        <dbReference type="EMBL" id="TCJ17484.1"/>
    </source>
</evidence>
<gene>
    <name evidence="1" type="ORF">EPD60_04650</name>
</gene>
<dbReference type="OrthoDB" id="9794948at2"/>
<dbReference type="InterPro" id="IPR007396">
    <property type="entry name" value="TR_PAI2-type"/>
</dbReference>
<name>A0A4R1BJK7_9BACT</name>
<evidence type="ECO:0000313" key="2">
    <source>
        <dbReference type="Proteomes" id="UP000295334"/>
    </source>
</evidence>
<dbReference type="RefSeq" id="WP_131447335.1">
    <property type="nucleotide sequence ID" value="NZ_SJZI01000008.1"/>
</dbReference>
<dbReference type="Proteomes" id="UP000295334">
    <property type="component" value="Unassembled WGS sequence"/>
</dbReference>
<proteinExistence type="predicted"/>
<dbReference type="EMBL" id="SJZI01000008">
    <property type="protein sequence ID" value="TCJ17484.1"/>
    <property type="molecule type" value="Genomic_DNA"/>
</dbReference>
<dbReference type="PANTHER" id="PTHR35802:SF1">
    <property type="entry name" value="PROTEASE SYNTHASE AND SPORULATION PROTEIN PAI 2"/>
    <property type="match status" value="1"/>
</dbReference>
<dbReference type="AlphaFoldDB" id="A0A4R1BJK7"/>
<organism evidence="1 2">
    <name type="scientific">Flaviaesturariibacter flavus</name>
    <dbReference type="NCBI Taxonomy" id="2502780"/>
    <lineage>
        <taxon>Bacteria</taxon>
        <taxon>Pseudomonadati</taxon>
        <taxon>Bacteroidota</taxon>
        <taxon>Chitinophagia</taxon>
        <taxon>Chitinophagales</taxon>
        <taxon>Chitinophagaceae</taxon>
        <taxon>Flaviaestuariibacter</taxon>
    </lineage>
</organism>
<keyword evidence="2" id="KW-1185">Reference proteome</keyword>
<protein>
    <submittedName>
        <fullName evidence="1">FMN-binding negative transcriptional regulator</fullName>
    </submittedName>
</protein>
<reference evidence="1 2" key="1">
    <citation type="submission" date="2019-03" db="EMBL/GenBank/DDBJ databases">
        <authorList>
            <person name="Kim M.K.M."/>
        </authorList>
    </citation>
    <scope>NUCLEOTIDE SEQUENCE [LARGE SCALE GENOMIC DNA]</scope>
    <source>
        <strain evidence="1 2">17J68-12</strain>
    </source>
</reference>
<dbReference type="Pfam" id="PF04299">
    <property type="entry name" value="FMN_bind_2"/>
    <property type="match status" value="1"/>
</dbReference>
<dbReference type="InterPro" id="IPR012349">
    <property type="entry name" value="Split_barrel_FMN-bd"/>
</dbReference>
<sequence>MYNLPEFKEQDAALVKQFITEHPFAMVIGVSGEGLPVATQIPVLVEERAGKLFLSGHMMRKTDHELAFSANPNVLCVFSGAHAYVSASWYSNPQQGSTWNYRSVHARGPMRFLDDAGLIEVMRRTSLHFEGGNAASPTAYDNLPKDYTSRLVKAIRGFEVDVESLEHVFKMSQNRDQESYRNIIGKLREGDSEAQAVAKIMEDGEERLFTK</sequence>
<dbReference type="PANTHER" id="PTHR35802">
    <property type="entry name" value="PROTEASE SYNTHASE AND SPORULATION PROTEIN PAI 2"/>
    <property type="match status" value="1"/>
</dbReference>
<dbReference type="Gene3D" id="2.30.110.10">
    <property type="entry name" value="Electron Transport, Fmn-binding Protein, Chain A"/>
    <property type="match status" value="1"/>
</dbReference>
<comment type="caution">
    <text evidence="1">The sequence shown here is derived from an EMBL/GenBank/DDBJ whole genome shotgun (WGS) entry which is preliminary data.</text>
</comment>
<dbReference type="SUPFAM" id="SSF50475">
    <property type="entry name" value="FMN-binding split barrel"/>
    <property type="match status" value="1"/>
</dbReference>
<accession>A0A4R1BJK7</accession>
<dbReference type="PIRSF" id="PIRSF010372">
    <property type="entry name" value="PaiB"/>
    <property type="match status" value="1"/>
</dbReference>